<dbReference type="NCBIfam" id="TIGR01509">
    <property type="entry name" value="HAD-SF-IA-v3"/>
    <property type="match status" value="1"/>
</dbReference>
<evidence type="ECO:0000313" key="2">
    <source>
        <dbReference type="Proteomes" id="UP001611263"/>
    </source>
</evidence>
<dbReference type="InterPro" id="IPR051806">
    <property type="entry name" value="HAD-like_SPP"/>
</dbReference>
<evidence type="ECO:0000313" key="1">
    <source>
        <dbReference type="EMBL" id="MFI1462698.1"/>
    </source>
</evidence>
<keyword evidence="2" id="KW-1185">Reference proteome</keyword>
<sequence>MMARCHPDGDALYVAAVLFDLDGTLIDSLAATEKAWNRWAIEFDIDMPPIVHGVTAKHRVDQLLPPPSRERALLRIDELELEILDGIALTEGSTALLSRIPRQQWAIVTSCSPQLASARMRAATLAPPPTIVTAADVVHSKPSPEGYLAAAAALGVDPADCLVIEDAPAGLHAGSAAGCWTIGVTQPNSHDELDATYVVGSLGQIRATSEPRGIRINVGTRG</sequence>
<dbReference type="Proteomes" id="UP001611263">
    <property type="component" value="Unassembled WGS sequence"/>
</dbReference>
<organism evidence="1 2">
    <name type="scientific">Nocardia carnea</name>
    <dbReference type="NCBI Taxonomy" id="37328"/>
    <lineage>
        <taxon>Bacteria</taxon>
        <taxon>Bacillati</taxon>
        <taxon>Actinomycetota</taxon>
        <taxon>Actinomycetes</taxon>
        <taxon>Mycobacteriales</taxon>
        <taxon>Nocardiaceae</taxon>
        <taxon>Nocardia</taxon>
    </lineage>
</organism>
<dbReference type="Pfam" id="PF00702">
    <property type="entry name" value="Hydrolase"/>
    <property type="match status" value="1"/>
</dbReference>
<gene>
    <name evidence="1" type="ORF">ACH4WX_18445</name>
</gene>
<dbReference type="InterPro" id="IPR006439">
    <property type="entry name" value="HAD-SF_hydro_IA"/>
</dbReference>
<dbReference type="Gene3D" id="1.10.150.240">
    <property type="entry name" value="Putative phosphatase, domain 2"/>
    <property type="match status" value="1"/>
</dbReference>
<dbReference type="GO" id="GO:0016787">
    <property type="term" value="F:hydrolase activity"/>
    <property type="evidence" value="ECO:0007669"/>
    <property type="project" value="UniProtKB-KW"/>
</dbReference>
<name>A0ABW7TRA7_9NOCA</name>
<accession>A0ABW7TRA7</accession>
<reference evidence="1 2" key="1">
    <citation type="submission" date="2024-10" db="EMBL/GenBank/DDBJ databases">
        <title>The Natural Products Discovery Center: Release of the First 8490 Sequenced Strains for Exploring Actinobacteria Biosynthetic Diversity.</title>
        <authorList>
            <person name="Kalkreuter E."/>
            <person name="Kautsar S.A."/>
            <person name="Yang D."/>
            <person name="Bader C.D."/>
            <person name="Teijaro C.N."/>
            <person name="Fluegel L."/>
            <person name="Davis C.M."/>
            <person name="Simpson J.R."/>
            <person name="Lauterbach L."/>
            <person name="Steele A.D."/>
            <person name="Gui C."/>
            <person name="Meng S."/>
            <person name="Li G."/>
            <person name="Viehrig K."/>
            <person name="Ye F."/>
            <person name="Su P."/>
            <person name="Kiefer A.F."/>
            <person name="Nichols A."/>
            <person name="Cepeda A.J."/>
            <person name="Yan W."/>
            <person name="Fan B."/>
            <person name="Jiang Y."/>
            <person name="Adhikari A."/>
            <person name="Zheng C.-J."/>
            <person name="Schuster L."/>
            <person name="Cowan T.M."/>
            <person name="Smanski M.J."/>
            <person name="Chevrette M.G."/>
            <person name="De Carvalho L.P.S."/>
            <person name="Shen B."/>
        </authorList>
    </citation>
    <scope>NUCLEOTIDE SEQUENCE [LARGE SCALE GENOMIC DNA]</scope>
    <source>
        <strain evidence="1 2">NPDC020568</strain>
    </source>
</reference>
<dbReference type="InterPro" id="IPR036412">
    <property type="entry name" value="HAD-like_sf"/>
</dbReference>
<dbReference type="Gene3D" id="3.40.50.1000">
    <property type="entry name" value="HAD superfamily/HAD-like"/>
    <property type="match status" value="1"/>
</dbReference>
<keyword evidence="1" id="KW-0378">Hydrolase</keyword>
<dbReference type="InterPro" id="IPR023214">
    <property type="entry name" value="HAD_sf"/>
</dbReference>
<proteinExistence type="predicted"/>
<dbReference type="RefSeq" id="WP_081595294.1">
    <property type="nucleotide sequence ID" value="NZ_JBIRUQ010000004.1"/>
</dbReference>
<dbReference type="SUPFAM" id="SSF56784">
    <property type="entry name" value="HAD-like"/>
    <property type="match status" value="1"/>
</dbReference>
<dbReference type="InterPro" id="IPR023198">
    <property type="entry name" value="PGP-like_dom2"/>
</dbReference>
<dbReference type="EMBL" id="JBIRUQ010000004">
    <property type="protein sequence ID" value="MFI1462698.1"/>
    <property type="molecule type" value="Genomic_DNA"/>
</dbReference>
<dbReference type="SFLD" id="SFLDG01129">
    <property type="entry name" value="C1.5:_HAD__Beta-PGM__Phosphata"/>
    <property type="match status" value="1"/>
</dbReference>
<dbReference type="NCBIfam" id="TIGR01549">
    <property type="entry name" value="HAD-SF-IA-v1"/>
    <property type="match status" value="1"/>
</dbReference>
<dbReference type="SFLD" id="SFLDS00003">
    <property type="entry name" value="Haloacid_Dehalogenase"/>
    <property type="match status" value="1"/>
</dbReference>
<dbReference type="PANTHER" id="PTHR43481">
    <property type="entry name" value="FRUCTOSE-1-PHOSPHATE PHOSPHATASE"/>
    <property type="match status" value="1"/>
</dbReference>
<dbReference type="PANTHER" id="PTHR43481:SF4">
    <property type="entry name" value="GLYCEROL-1-PHOSPHATE PHOSPHOHYDROLASE 1-RELATED"/>
    <property type="match status" value="1"/>
</dbReference>
<protein>
    <submittedName>
        <fullName evidence="1">HAD-IA family hydrolase</fullName>
    </submittedName>
</protein>
<comment type="caution">
    <text evidence="1">The sequence shown here is derived from an EMBL/GenBank/DDBJ whole genome shotgun (WGS) entry which is preliminary data.</text>
</comment>